<dbReference type="STRING" id="312017.Q23NJ3"/>
<dbReference type="PANTHER" id="PTHR24114:SF2">
    <property type="entry name" value="F-BOX DOMAIN-CONTAINING PROTEIN-RELATED"/>
    <property type="match status" value="1"/>
</dbReference>
<evidence type="ECO:0000313" key="3">
    <source>
        <dbReference type="Proteomes" id="UP000009168"/>
    </source>
</evidence>
<evidence type="ECO:0008006" key="4">
    <source>
        <dbReference type="Google" id="ProtNLM"/>
    </source>
</evidence>
<keyword evidence="3" id="KW-1185">Reference proteome</keyword>
<sequence length="404" mass="46763">MPRQFMEKLYQVIKENEGIQKLNIRWADAGLLDEKMIEFISQAQRKEINFKLDAARIDDSKGESILKQLQQNKQLENLHLSMNGNMLGDKSLIQIEKILETYSKQLKNLSLNLNSNEINDINSKYLGKGLSYLSEVESFSLNLDECIFDSEGIQNITYQLPKSIQKFSFSFNDNMIGDENLQTFCDNMKFDPKKLIELDLSFAQNEFNDDGVVYLSKKISEFSELKSLSINFRSNSISDKGLSALFESLSKLFKLQKLQLNISNLYDDVELENIELFLREAKNLKELTINLQDNCIKPKGIQMLAQGIKQNKVISDLSLNFFYGKLENLYHLLITIIDEILNNKRSFGELNIISNNYNNETEKKLYNLLNLICLTNFEQIIKIIQLKKILNCESSNNYLLDLIE</sequence>
<gene>
    <name evidence="2" type="ORF">TTHERM_00752270</name>
</gene>
<feature type="coiled-coil region" evidence="1">
    <location>
        <begin position="92"/>
        <end position="119"/>
    </location>
</feature>
<dbReference type="SUPFAM" id="SSF52047">
    <property type="entry name" value="RNI-like"/>
    <property type="match status" value="1"/>
</dbReference>
<dbReference type="KEGG" id="tet:TTHERM_00752270"/>
<dbReference type="HOGENOM" id="CLU_559612_0_0_1"/>
<dbReference type="PANTHER" id="PTHR24114">
    <property type="entry name" value="LEUCINE RICH REPEAT FAMILY PROTEIN"/>
    <property type="match status" value="1"/>
</dbReference>
<dbReference type="AlphaFoldDB" id="Q23NJ3"/>
<keyword evidence="1" id="KW-0175">Coiled coil</keyword>
<proteinExistence type="predicted"/>
<name>Q23NJ3_TETTS</name>
<dbReference type="Pfam" id="PF13516">
    <property type="entry name" value="LRR_6"/>
    <property type="match status" value="2"/>
</dbReference>
<dbReference type="InterPro" id="IPR001611">
    <property type="entry name" value="Leu-rich_rpt"/>
</dbReference>
<dbReference type="InterPro" id="IPR032675">
    <property type="entry name" value="LRR_dom_sf"/>
</dbReference>
<reference evidence="3" key="1">
    <citation type="journal article" date="2006" name="PLoS Biol.">
        <title>Macronuclear genome sequence of the ciliate Tetrahymena thermophila, a model eukaryote.</title>
        <authorList>
            <person name="Eisen J.A."/>
            <person name="Coyne R.S."/>
            <person name="Wu M."/>
            <person name="Wu D."/>
            <person name="Thiagarajan M."/>
            <person name="Wortman J.R."/>
            <person name="Badger J.H."/>
            <person name="Ren Q."/>
            <person name="Amedeo P."/>
            <person name="Jones K.M."/>
            <person name="Tallon L.J."/>
            <person name="Delcher A.L."/>
            <person name="Salzberg S.L."/>
            <person name="Silva J.C."/>
            <person name="Haas B.J."/>
            <person name="Majoros W.H."/>
            <person name="Farzad M."/>
            <person name="Carlton J.M."/>
            <person name="Smith R.K. Jr."/>
            <person name="Garg J."/>
            <person name="Pearlman R.E."/>
            <person name="Karrer K.M."/>
            <person name="Sun L."/>
            <person name="Manning G."/>
            <person name="Elde N.C."/>
            <person name="Turkewitz A.P."/>
            <person name="Asai D.J."/>
            <person name="Wilkes D.E."/>
            <person name="Wang Y."/>
            <person name="Cai H."/>
            <person name="Collins K."/>
            <person name="Stewart B.A."/>
            <person name="Lee S.R."/>
            <person name="Wilamowska K."/>
            <person name="Weinberg Z."/>
            <person name="Ruzzo W.L."/>
            <person name="Wloga D."/>
            <person name="Gaertig J."/>
            <person name="Frankel J."/>
            <person name="Tsao C.-C."/>
            <person name="Gorovsky M.A."/>
            <person name="Keeling P.J."/>
            <person name="Waller R.F."/>
            <person name="Patron N.J."/>
            <person name="Cherry J.M."/>
            <person name="Stover N.A."/>
            <person name="Krieger C.J."/>
            <person name="del Toro C."/>
            <person name="Ryder H.F."/>
            <person name="Williamson S.C."/>
            <person name="Barbeau R.A."/>
            <person name="Hamilton E.P."/>
            <person name="Orias E."/>
        </authorList>
    </citation>
    <scope>NUCLEOTIDE SEQUENCE [LARGE SCALE GENOMIC DNA]</scope>
    <source>
        <strain evidence="3">SB210</strain>
    </source>
</reference>
<organism evidence="2 3">
    <name type="scientific">Tetrahymena thermophila (strain SB210)</name>
    <dbReference type="NCBI Taxonomy" id="312017"/>
    <lineage>
        <taxon>Eukaryota</taxon>
        <taxon>Sar</taxon>
        <taxon>Alveolata</taxon>
        <taxon>Ciliophora</taxon>
        <taxon>Intramacronucleata</taxon>
        <taxon>Oligohymenophorea</taxon>
        <taxon>Hymenostomatida</taxon>
        <taxon>Tetrahymenina</taxon>
        <taxon>Tetrahymenidae</taxon>
        <taxon>Tetrahymena</taxon>
    </lineage>
</organism>
<dbReference type="SMART" id="SM00368">
    <property type="entry name" value="LRR_RI"/>
    <property type="match status" value="4"/>
</dbReference>
<accession>Q23NJ3</accession>
<protein>
    <recommendedName>
        <fullName evidence="4">Kinase domain protein</fullName>
    </recommendedName>
</protein>
<dbReference type="Proteomes" id="UP000009168">
    <property type="component" value="Unassembled WGS sequence"/>
</dbReference>
<dbReference type="Gene3D" id="3.80.10.10">
    <property type="entry name" value="Ribonuclease Inhibitor"/>
    <property type="match status" value="2"/>
</dbReference>
<dbReference type="InterPro" id="IPR052394">
    <property type="entry name" value="LRR-containing"/>
</dbReference>
<evidence type="ECO:0000256" key="1">
    <source>
        <dbReference type="SAM" id="Coils"/>
    </source>
</evidence>
<dbReference type="EMBL" id="GG662655">
    <property type="protein sequence ID" value="EAR98081.3"/>
    <property type="molecule type" value="Genomic_DNA"/>
</dbReference>
<dbReference type="InParanoid" id="Q23NJ3"/>
<evidence type="ECO:0000313" key="2">
    <source>
        <dbReference type="EMBL" id="EAR98081.3"/>
    </source>
</evidence>
<dbReference type="RefSeq" id="XP_001018326.3">
    <property type="nucleotide sequence ID" value="XM_001018326.3"/>
</dbReference>
<dbReference type="GeneID" id="7846491"/>